<dbReference type="PROSITE" id="PS00108">
    <property type="entry name" value="PROTEIN_KINASE_ST"/>
    <property type="match status" value="1"/>
</dbReference>
<dbReference type="GO" id="GO:0004674">
    <property type="term" value="F:protein serine/threonine kinase activity"/>
    <property type="evidence" value="ECO:0007669"/>
    <property type="project" value="UniProtKB-KW"/>
</dbReference>
<keyword evidence="7 11" id="KW-0067">ATP-binding</keyword>
<dbReference type="EC" id="2.7.11.1" evidence="1"/>
<sequence length="939" mass="105560">MSPTKAEQNQIKSIIGSSYNRLYSQFTSDELLEVGNYKILKQIGEGSFGKVYLASHKPTHRKVVLKTSDKSDPNLVREVFYHRQFDFPYITKLYEVIVTETKVWMALEYCPGRELYEHLLMLHRIPLDECAKLFAQIVSAVHYAHSLNCVHRDLKLENILLDKKGNAKLTDFGFTRECVSKSSLETICGTTVYMAPELTQRQAYDGFKIDIWSLGIILYTMINGTMPFDEEDETRTKWKIVNDFPSFDDNFMSHDAKDLIKKLLAKCPTERPTMEQILLHPFLQPYGQIMLSRTEKIIKRQRSGITQFRSRSERKLLKRLKQSGFDTQLIKASIQKRKCDSLSGLWLLLLEHERACEKVDYPRRSRSVLSVKKVFDPQSSNQEIPESQQPIRKHNSGSATEVKKGSSLKKILSKNSDGHDFPRSSFERRFQQKPQSLQQRARNQSSPEPRKKYTEPSFSTVSKQPSPQQHPQQSSVHLVDTKTNDSATSVSSYKGAGSNDHPSGGKKNNIFTRVTKFFKSKKQQYNSSANNNGVNGNNGMENNDGSLQNSNSRKSRSTPTVGSTNANDYTDSQDKKRSNRSESLNSVTKGSNQSTAKDQDTAASQLNDVSAGDAGIETKIQPDQRLLKRLKSTTSSDISGQTSAGNYDVETVSNQNIQAASHDGHRSPNFLRPRPVSGISEFSNDTFNSEYSTDGNTSSLRISDFPRPNFPHASTGDISSELKGRSIYKHALDRRDLSIMSSASSASEKSSRTDSFYDITTASPPMIMDIRKTKGTAVADSVLPRFGAQHTWFPRQNRSGSRRGSIGRKNHNRGFTKHTSQTQSIIQEESSLNSQEEKHPSNSMALSSRQSLVMEEDNDFFNQGDERSVPRRVVSVSQSLTRYHPFEDSTPSLGGRVSTGEVRSCSPKFPISSGMSAPSLVTEDDEALRIADQEDNYSD</sequence>
<evidence type="ECO:0000313" key="17">
    <source>
        <dbReference type="Proteomes" id="UP000187013"/>
    </source>
</evidence>
<dbReference type="SMART" id="SM00220">
    <property type="entry name" value="S_TKc"/>
    <property type="match status" value="1"/>
</dbReference>
<feature type="region of interest" description="Disordered" evidence="14">
    <location>
        <begin position="377"/>
        <end position="509"/>
    </location>
</feature>
<proteinExistence type="predicted"/>
<dbReference type="InterPro" id="IPR030616">
    <property type="entry name" value="Aur-like"/>
</dbReference>
<evidence type="ECO:0000256" key="9">
    <source>
        <dbReference type="ARBA" id="ARBA00048679"/>
    </source>
</evidence>
<evidence type="ECO:0000256" key="7">
    <source>
        <dbReference type="ARBA" id="ARBA00022840"/>
    </source>
</evidence>
<evidence type="ECO:0000256" key="5">
    <source>
        <dbReference type="ARBA" id="ARBA00022741"/>
    </source>
</evidence>
<feature type="cross-link" description="Glycyl lysine isopeptide (Lys-Gly) (interchain with G-Cter in SUMO2)" evidence="12">
    <location>
        <position position="155"/>
    </location>
</feature>
<evidence type="ECO:0000256" key="6">
    <source>
        <dbReference type="ARBA" id="ARBA00022777"/>
    </source>
</evidence>
<evidence type="ECO:0000256" key="11">
    <source>
        <dbReference type="PIRSR" id="PIRSR630616-2"/>
    </source>
</evidence>
<feature type="binding site" evidence="11 13">
    <location>
        <position position="66"/>
    </location>
    <ligand>
        <name>ATP</name>
        <dbReference type="ChEBI" id="CHEBI:30616"/>
    </ligand>
</feature>
<dbReference type="Pfam" id="PF00069">
    <property type="entry name" value="Pkinase"/>
    <property type="match status" value="1"/>
</dbReference>
<feature type="compositionally biased region" description="Polar residues" evidence="14">
    <location>
        <begin position="547"/>
        <end position="570"/>
    </location>
</feature>
<evidence type="ECO:0000256" key="2">
    <source>
        <dbReference type="ARBA" id="ARBA00022527"/>
    </source>
</evidence>
<name>A0A1Q3AH50_ZYGRO</name>
<dbReference type="Gene3D" id="1.10.510.10">
    <property type="entry name" value="Transferase(Phosphotransferase) domain 1"/>
    <property type="match status" value="1"/>
</dbReference>
<feature type="region of interest" description="Disordered" evidence="14">
    <location>
        <begin position="793"/>
        <end position="847"/>
    </location>
</feature>
<evidence type="ECO:0000313" key="16">
    <source>
        <dbReference type="EMBL" id="GAV54982.1"/>
    </source>
</evidence>
<feature type="region of interest" description="Disordered" evidence="14">
    <location>
        <begin position="885"/>
        <end position="939"/>
    </location>
</feature>
<feature type="compositionally biased region" description="Polar residues" evidence="14">
    <location>
        <begin position="377"/>
        <end position="390"/>
    </location>
</feature>
<protein>
    <recommendedName>
        <fullName evidence="1">non-specific serine/threonine protein kinase</fullName>
        <ecNumber evidence="1">2.7.11.1</ecNumber>
    </recommendedName>
</protein>
<comment type="caution">
    <text evidence="16">The sequence shown here is derived from an EMBL/GenBank/DDBJ whole genome shotgun (WGS) entry which is preliminary data.</text>
</comment>
<dbReference type="CDD" id="cd14003">
    <property type="entry name" value="STKc_AMPK-like"/>
    <property type="match status" value="1"/>
</dbReference>
<dbReference type="Proteomes" id="UP000187013">
    <property type="component" value="Unassembled WGS sequence"/>
</dbReference>
<dbReference type="InterPro" id="IPR011009">
    <property type="entry name" value="Kinase-like_dom_sf"/>
</dbReference>
<feature type="compositionally biased region" description="Basic and acidic residues" evidence="14">
    <location>
        <begin position="416"/>
        <end position="430"/>
    </location>
</feature>
<evidence type="ECO:0000256" key="10">
    <source>
        <dbReference type="PIRSR" id="PIRSR630616-1"/>
    </source>
</evidence>
<evidence type="ECO:0000256" key="1">
    <source>
        <dbReference type="ARBA" id="ARBA00012513"/>
    </source>
</evidence>
<dbReference type="OrthoDB" id="942095at2759"/>
<keyword evidence="5 11" id="KW-0547">Nucleotide-binding</keyword>
<evidence type="ECO:0000256" key="13">
    <source>
        <dbReference type="PROSITE-ProRule" id="PRU10141"/>
    </source>
</evidence>
<keyword evidence="6" id="KW-0418">Kinase</keyword>
<feature type="active site" description="Proton acceptor" evidence="10">
    <location>
        <position position="153"/>
    </location>
</feature>
<feature type="compositionally biased region" description="Polar residues" evidence="14">
    <location>
        <begin position="432"/>
        <end position="447"/>
    </location>
</feature>
<comment type="catalytic activity">
    <reaction evidence="8">
        <text>L-threonyl-[protein] + ATP = O-phospho-L-threonyl-[protein] + ADP + H(+)</text>
        <dbReference type="Rhea" id="RHEA:46608"/>
        <dbReference type="Rhea" id="RHEA-COMP:11060"/>
        <dbReference type="Rhea" id="RHEA-COMP:11605"/>
        <dbReference type="ChEBI" id="CHEBI:15378"/>
        <dbReference type="ChEBI" id="CHEBI:30013"/>
        <dbReference type="ChEBI" id="CHEBI:30616"/>
        <dbReference type="ChEBI" id="CHEBI:61977"/>
        <dbReference type="ChEBI" id="CHEBI:456216"/>
        <dbReference type="EC" id="2.7.11.1"/>
    </reaction>
</comment>
<keyword evidence="2" id="KW-0723">Serine/threonine-protein kinase</keyword>
<evidence type="ECO:0000256" key="3">
    <source>
        <dbReference type="ARBA" id="ARBA00022553"/>
    </source>
</evidence>
<accession>A0A1Q3AH50</accession>
<dbReference type="InterPro" id="IPR000719">
    <property type="entry name" value="Prot_kinase_dom"/>
</dbReference>
<dbReference type="PANTHER" id="PTHR24350">
    <property type="entry name" value="SERINE/THREONINE-PROTEIN KINASE IAL-RELATED"/>
    <property type="match status" value="1"/>
</dbReference>
<feature type="compositionally biased region" description="Basic residues" evidence="14">
    <location>
        <begin position="805"/>
        <end position="816"/>
    </location>
</feature>
<feature type="compositionally biased region" description="Low complexity" evidence="14">
    <location>
        <begin position="526"/>
        <end position="546"/>
    </location>
</feature>
<feature type="compositionally biased region" description="Polar residues" evidence="14">
    <location>
        <begin position="581"/>
        <end position="608"/>
    </location>
</feature>
<dbReference type="InterPro" id="IPR008271">
    <property type="entry name" value="Ser/Thr_kinase_AS"/>
</dbReference>
<dbReference type="GO" id="GO:0005524">
    <property type="term" value="F:ATP binding"/>
    <property type="evidence" value="ECO:0007669"/>
    <property type="project" value="UniProtKB-UniRule"/>
</dbReference>
<evidence type="ECO:0000256" key="8">
    <source>
        <dbReference type="ARBA" id="ARBA00047899"/>
    </source>
</evidence>
<dbReference type="PROSITE" id="PS50011">
    <property type="entry name" value="PROTEIN_KINASE_DOM"/>
    <property type="match status" value="1"/>
</dbReference>
<reference evidence="16 17" key="1">
    <citation type="submission" date="2016-08" db="EMBL/GenBank/DDBJ databases">
        <title>Draft genome sequence of allopolyploid Zygosaccharomyces rouxii.</title>
        <authorList>
            <person name="Watanabe J."/>
            <person name="Uehara K."/>
            <person name="Mogi Y."/>
            <person name="Tsukioka Y."/>
        </authorList>
    </citation>
    <scope>NUCLEOTIDE SEQUENCE [LARGE SCALE GENOMIC DNA]</scope>
    <source>
        <strain evidence="16 17">NBRC 110957</strain>
    </source>
</reference>
<comment type="catalytic activity">
    <reaction evidence="9">
        <text>L-seryl-[protein] + ATP = O-phospho-L-seryl-[protein] + ADP + H(+)</text>
        <dbReference type="Rhea" id="RHEA:17989"/>
        <dbReference type="Rhea" id="RHEA-COMP:9863"/>
        <dbReference type="Rhea" id="RHEA-COMP:11604"/>
        <dbReference type="ChEBI" id="CHEBI:15378"/>
        <dbReference type="ChEBI" id="CHEBI:29999"/>
        <dbReference type="ChEBI" id="CHEBI:30616"/>
        <dbReference type="ChEBI" id="CHEBI:83421"/>
        <dbReference type="ChEBI" id="CHEBI:456216"/>
        <dbReference type="EC" id="2.7.11.1"/>
    </reaction>
</comment>
<feature type="compositionally biased region" description="Low complexity" evidence="14">
    <location>
        <begin position="464"/>
        <end position="475"/>
    </location>
</feature>
<keyword evidence="4" id="KW-0808">Transferase</keyword>
<keyword evidence="3" id="KW-0597">Phosphoprotein</keyword>
<evidence type="ECO:0000259" key="15">
    <source>
        <dbReference type="PROSITE" id="PS50011"/>
    </source>
</evidence>
<feature type="binding site" evidence="11">
    <location>
        <begin position="157"/>
        <end position="158"/>
    </location>
    <ligand>
        <name>ATP</name>
        <dbReference type="ChEBI" id="CHEBI:30616"/>
    </ligand>
</feature>
<evidence type="ECO:0000256" key="4">
    <source>
        <dbReference type="ARBA" id="ARBA00022679"/>
    </source>
</evidence>
<feature type="binding site" evidence="11">
    <location>
        <position position="171"/>
    </location>
    <ligand>
        <name>ATP</name>
        <dbReference type="ChEBI" id="CHEBI:30616"/>
    </ligand>
</feature>
<dbReference type="InterPro" id="IPR017441">
    <property type="entry name" value="Protein_kinase_ATP_BS"/>
</dbReference>
<dbReference type="PROSITE" id="PS00107">
    <property type="entry name" value="PROTEIN_KINASE_ATP"/>
    <property type="match status" value="1"/>
</dbReference>
<feature type="compositionally biased region" description="Low complexity" evidence="14">
    <location>
        <begin position="819"/>
        <end position="831"/>
    </location>
</feature>
<evidence type="ECO:0000256" key="12">
    <source>
        <dbReference type="PIRSR" id="PIRSR630616-3"/>
    </source>
</evidence>
<dbReference type="AlphaFoldDB" id="A0A1Q3AH50"/>
<dbReference type="EMBL" id="BDGX01000045">
    <property type="protein sequence ID" value="GAV54982.1"/>
    <property type="molecule type" value="Genomic_DNA"/>
</dbReference>
<evidence type="ECO:0000256" key="14">
    <source>
        <dbReference type="SAM" id="MobiDB-lite"/>
    </source>
</evidence>
<dbReference type="SUPFAM" id="SSF56112">
    <property type="entry name" value="Protein kinase-like (PK-like)"/>
    <property type="match status" value="1"/>
</dbReference>
<feature type="region of interest" description="Disordered" evidence="14">
    <location>
        <begin position="521"/>
        <end position="620"/>
    </location>
</feature>
<organism evidence="16 17">
    <name type="scientific">Zygosaccharomyces rouxii</name>
    <dbReference type="NCBI Taxonomy" id="4956"/>
    <lineage>
        <taxon>Eukaryota</taxon>
        <taxon>Fungi</taxon>
        <taxon>Dikarya</taxon>
        <taxon>Ascomycota</taxon>
        <taxon>Saccharomycotina</taxon>
        <taxon>Saccharomycetes</taxon>
        <taxon>Saccharomycetales</taxon>
        <taxon>Saccharomycetaceae</taxon>
        <taxon>Zygosaccharomyces</taxon>
    </lineage>
</organism>
<feature type="domain" description="Protein kinase" evidence="15">
    <location>
        <begin position="37"/>
        <end position="283"/>
    </location>
</feature>
<gene>
    <name evidence="16" type="ORF">ZYGR_0AS03050</name>
</gene>
<dbReference type="FunFam" id="1.10.510.10:FF:000650">
    <property type="entry name" value="Serine/threonine-protein kinase ppk16"/>
    <property type="match status" value="1"/>
</dbReference>